<gene>
    <name evidence="1" type="ORF">EVJ58_g3021</name>
</gene>
<evidence type="ECO:0000313" key="2">
    <source>
        <dbReference type="Proteomes" id="UP000298390"/>
    </source>
</evidence>
<dbReference type="Proteomes" id="UP000298390">
    <property type="component" value="Unassembled WGS sequence"/>
</dbReference>
<dbReference type="AlphaFoldDB" id="A0A4Y9YPX9"/>
<dbReference type="EMBL" id="SEKV01000118">
    <property type="protein sequence ID" value="TFY63813.1"/>
    <property type="molecule type" value="Genomic_DNA"/>
</dbReference>
<accession>A0A4Y9YPX9</accession>
<comment type="caution">
    <text evidence="1">The sequence shown here is derived from an EMBL/GenBank/DDBJ whole genome shotgun (WGS) entry which is preliminary data.</text>
</comment>
<organism evidence="1 2">
    <name type="scientific">Rhodofomes roseus</name>
    <dbReference type="NCBI Taxonomy" id="34475"/>
    <lineage>
        <taxon>Eukaryota</taxon>
        <taxon>Fungi</taxon>
        <taxon>Dikarya</taxon>
        <taxon>Basidiomycota</taxon>
        <taxon>Agaricomycotina</taxon>
        <taxon>Agaricomycetes</taxon>
        <taxon>Polyporales</taxon>
        <taxon>Rhodofomes</taxon>
    </lineage>
</organism>
<sequence length="383" mass="43503">MIPSLTQVASAVIDIVEQMKTRDRKLKVLHRSDEFAQAIRLIAEVVKQGFSRDMSQETNREWVTMLAELLSSLNGIRDTANTSRSMTSKTVTSLINPRLWGRKTTMSTSSSLGERVAELNNMIQVFHMKLAIRARLDVALQKQDISASVTPHERGVRVFQLTDIKLLRVCGSWPDEQWSLGEEFEGEWNGRVVIVRKLRTRSTHNTDHTALIHTLTTLYYPYLLQMLGYSHASSPVKFYVLSTAYLRDKDLRIKLKLLVEATTQQYLKDELGNNWVTLDAEISPAMKDSYMRHSGTTCLSRLVFNGKGKIVMMPQECHRADEGCLINELLLSEGMVCLSQEYTNDDDKLRLHNRNVTMASTEGSSQQSLSQQPCHFLTPILPP</sequence>
<reference evidence="1 2" key="1">
    <citation type="submission" date="2019-01" db="EMBL/GenBank/DDBJ databases">
        <title>Genome sequencing of the rare red list fungi Fomitopsis rosea.</title>
        <authorList>
            <person name="Buettner E."/>
            <person name="Kellner H."/>
        </authorList>
    </citation>
    <scope>NUCLEOTIDE SEQUENCE [LARGE SCALE GENOMIC DNA]</scope>
    <source>
        <strain evidence="1 2">DSM 105464</strain>
    </source>
</reference>
<evidence type="ECO:0000313" key="1">
    <source>
        <dbReference type="EMBL" id="TFY63813.1"/>
    </source>
</evidence>
<name>A0A4Y9YPX9_9APHY</name>
<proteinExistence type="predicted"/>
<protein>
    <submittedName>
        <fullName evidence="1">Uncharacterized protein</fullName>
    </submittedName>
</protein>